<feature type="transmembrane region" description="Helical" evidence="1">
    <location>
        <begin position="30"/>
        <end position="51"/>
    </location>
</feature>
<organism evidence="2 3">
    <name type="scientific">Drosophila lebanonensis</name>
    <name type="common">Fruit fly</name>
    <name type="synonym">Scaptodrosophila lebanonensis</name>
    <dbReference type="NCBI Taxonomy" id="7225"/>
    <lineage>
        <taxon>Eukaryota</taxon>
        <taxon>Metazoa</taxon>
        <taxon>Ecdysozoa</taxon>
        <taxon>Arthropoda</taxon>
        <taxon>Hexapoda</taxon>
        <taxon>Insecta</taxon>
        <taxon>Pterygota</taxon>
        <taxon>Neoptera</taxon>
        <taxon>Endopterygota</taxon>
        <taxon>Diptera</taxon>
        <taxon>Brachycera</taxon>
        <taxon>Muscomorpha</taxon>
        <taxon>Ephydroidea</taxon>
        <taxon>Drosophilidae</taxon>
        <taxon>Scaptodrosophila</taxon>
    </lineage>
</organism>
<dbReference type="Proteomes" id="UP000504634">
    <property type="component" value="Unplaced"/>
</dbReference>
<dbReference type="Pfam" id="PF16054">
    <property type="entry name" value="TMEM72"/>
    <property type="match status" value="1"/>
</dbReference>
<dbReference type="RefSeq" id="XP_030387859.1">
    <property type="nucleotide sequence ID" value="XM_030531999.1"/>
</dbReference>
<dbReference type="InterPro" id="IPR032055">
    <property type="entry name" value="TMEM72"/>
</dbReference>
<evidence type="ECO:0000256" key="1">
    <source>
        <dbReference type="SAM" id="Phobius"/>
    </source>
</evidence>
<keyword evidence="1" id="KW-0472">Membrane</keyword>
<evidence type="ECO:0000313" key="2">
    <source>
        <dbReference type="Proteomes" id="UP000504634"/>
    </source>
</evidence>
<dbReference type="OrthoDB" id="5946061at2759"/>
<keyword evidence="1" id="KW-0812">Transmembrane</keyword>
<feature type="transmembrane region" description="Helical" evidence="1">
    <location>
        <begin position="129"/>
        <end position="148"/>
    </location>
</feature>
<dbReference type="AlphaFoldDB" id="A0A6J2UHS1"/>
<reference evidence="3" key="1">
    <citation type="submission" date="2025-08" db="UniProtKB">
        <authorList>
            <consortium name="RefSeq"/>
        </authorList>
    </citation>
    <scope>IDENTIFICATION</scope>
    <source>
        <strain evidence="3">11010-0011.00</strain>
        <tissue evidence="3">Whole body</tissue>
    </source>
</reference>
<evidence type="ECO:0000313" key="3">
    <source>
        <dbReference type="RefSeq" id="XP_030387859.1"/>
    </source>
</evidence>
<proteinExistence type="predicted"/>
<sequence length="197" mass="22226">MSQLASLQQQQRLRHRQHQPTEPCECLRPVIRVFGLLTSFVICGVGVDVYMHGYQAGLYILISALSVLFIEIKWLITIFIRTLCGDDNYHAVSCCLRCWRSTSLLGGWRPAPFYIAVGVALVVWPHNLWLSYVAGMLLLLLAMLRLCGLLRFSRGVAKVEGLLTQCDFEKVSGYGEEDFAEVSAHMEDEEPIDDDVC</sequence>
<gene>
    <name evidence="3" type="primary">LOC115634343</name>
</gene>
<dbReference type="PANTHER" id="PTHR28474:SF1">
    <property type="entry name" value="TRANSMEMBRANE PROTEIN 72"/>
    <property type="match status" value="1"/>
</dbReference>
<dbReference type="PANTHER" id="PTHR28474">
    <property type="entry name" value="TRANSMEMBRANE PROTEIN 72"/>
    <property type="match status" value="1"/>
</dbReference>
<dbReference type="GeneID" id="115634343"/>
<feature type="transmembrane region" description="Helical" evidence="1">
    <location>
        <begin position="58"/>
        <end position="80"/>
    </location>
</feature>
<keyword evidence="1" id="KW-1133">Transmembrane helix</keyword>
<accession>A0A6J2UHS1</accession>
<name>A0A6J2UHS1_DROLE</name>
<keyword evidence="2" id="KW-1185">Reference proteome</keyword>
<protein>
    <submittedName>
        <fullName evidence="3">Uncharacterized protein LOC115634343</fullName>
    </submittedName>
</protein>